<gene>
    <name evidence="2" type="ORF">FRX48_00553</name>
</gene>
<feature type="compositionally biased region" description="Basic and acidic residues" evidence="1">
    <location>
        <begin position="75"/>
        <end position="88"/>
    </location>
</feature>
<evidence type="ECO:0008006" key="4">
    <source>
        <dbReference type="Google" id="ProtNLM"/>
    </source>
</evidence>
<evidence type="ECO:0000313" key="3">
    <source>
        <dbReference type="Proteomes" id="UP000324767"/>
    </source>
</evidence>
<dbReference type="Proteomes" id="UP000324767">
    <property type="component" value="Unassembled WGS sequence"/>
</dbReference>
<evidence type="ECO:0000256" key="1">
    <source>
        <dbReference type="SAM" id="MobiDB-lite"/>
    </source>
</evidence>
<organism evidence="2 3">
    <name type="scientific">Lasallia pustulata</name>
    <dbReference type="NCBI Taxonomy" id="136370"/>
    <lineage>
        <taxon>Eukaryota</taxon>
        <taxon>Fungi</taxon>
        <taxon>Dikarya</taxon>
        <taxon>Ascomycota</taxon>
        <taxon>Pezizomycotina</taxon>
        <taxon>Lecanoromycetes</taxon>
        <taxon>OSLEUM clade</taxon>
        <taxon>Umbilicariomycetidae</taxon>
        <taxon>Umbilicariales</taxon>
        <taxon>Umbilicariaceae</taxon>
        <taxon>Lasallia</taxon>
    </lineage>
</organism>
<feature type="region of interest" description="Disordered" evidence="1">
    <location>
        <begin position="75"/>
        <end position="102"/>
    </location>
</feature>
<dbReference type="AlphaFoldDB" id="A0A5M8Q3Q0"/>
<dbReference type="OrthoDB" id="2131339at2759"/>
<comment type="caution">
    <text evidence="2">The sequence shown here is derived from an EMBL/GenBank/DDBJ whole genome shotgun (WGS) entry which is preliminary data.</text>
</comment>
<reference evidence="2 3" key="1">
    <citation type="submission" date="2019-09" db="EMBL/GenBank/DDBJ databases">
        <title>The hologenome of the rock-dwelling lichen Lasallia pustulata.</title>
        <authorList>
            <person name="Greshake Tzovaras B."/>
            <person name="Segers F."/>
            <person name="Bicker A."/>
            <person name="Dal Grande F."/>
            <person name="Otte J."/>
            <person name="Hankeln T."/>
            <person name="Schmitt I."/>
            <person name="Ebersberger I."/>
        </authorList>
    </citation>
    <scope>NUCLEOTIDE SEQUENCE [LARGE SCALE GENOMIC DNA]</scope>
    <source>
        <strain evidence="2">A1-1</strain>
    </source>
</reference>
<evidence type="ECO:0000313" key="2">
    <source>
        <dbReference type="EMBL" id="KAA6415835.1"/>
    </source>
</evidence>
<dbReference type="PANTHER" id="PTHR40630:SF1">
    <property type="entry name" value="DNA-BINDING PROTEIN"/>
    <property type="match status" value="1"/>
</dbReference>
<protein>
    <recommendedName>
        <fullName evidence="4">Dna-binding protein</fullName>
    </recommendedName>
</protein>
<sequence>MVKDNETVIEEFNELVNMPPQELEAWLKEGSSQSSGGRKIIEILKKNPNKDPAAYEEEDLAHMRKVVAYCKRHLAQEGKAKQDPESKSARSLKNWGHNPQKT</sequence>
<dbReference type="InterPro" id="IPR021487">
    <property type="entry name" value="DUF3140"/>
</dbReference>
<dbReference type="Pfam" id="PF11338">
    <property type="entry name" value="DUF3140"/>
    <property type="match status" value="1"/>
</dbReference>
<dbReference type="EMBL" id="VXIT01000001">
    <property type="protein sequence ID" value="KAA6415835.1"/>
    <property type="molecule type" value="Genomic_DNA"/>
</dbReference>
<dbReference type="PANTHER" id="PTHR40630">
    <property type="entry name" value="POSSIBLE DNA-BINDING PROTEIN"/>
    <property type="match status" value="1"/>
</dbReference>
<name>A0A5M8Q3Q0_9LECA</name>
<proteinExistence type="predicted"/>
<accession>A0A5M8Q3Q0</accession>